<gene>
    <name evidence="3" type="ORF">KUF71_022242</name>
</gene>
<reference evidence="3" key="1">
    <citation type="submission" date="2021-07" db="EMBL/GenBank/DDBJ databases">
        <authorList>
            <person name="Catto M.A."/>
            <person name="Jacobson A."/>
            <person name="Kennedy G."/>
            <person name="Labadie P."/>
            <person name="Hunt B.G."/>
            <person name="Srinivasan R."/>
        </authorList>
    </citation>
    <scope>NUCLEOTIDE SEQUENCE</scope>
    <source>
        <strain evidence="3">PL_HMW_Pooled</strain>
        <tissue evidence="3">Head</tissue>
    </source>
</reference>
<name>A0AAE1H162_9NEOP</name>
<evidence type="ECO:0000313" key="3">
    <source>
        <dbReference type="EMBL" id="KAK3912654.1"/>
    </source>
</evidence>
<proteinExistence type="predicted"/>
<comment type="caution">
    <text evidence="3">The sequence shown here is derived from an EMBL/GenBank/DDBJ whole genome shotgun (WGS) entry which is preliminary data.</text>
</comment>
<feature type="region of interest" description="Disordered" evidence="2">
    <location>
        <begin position="614"/>
        <end position="647"/>
    </location>
</feature>
<dbReference type="PROSITE" id="PS50176">
    <property type="entry name" value="ARM_REPEAT"/>
    <property type="match status" value="3"/>
</dbReference>
<dbReference type="Gene3D" id="1.25.10.10">
    <property type="entry name" value="Leucine-rich Repeat Variant"/>
    <property type="match status" value="2"/>
</dbReference>
<dbReference type="InterPro" id="IPR000225">
    <property type="entry name" value="Armadillo"/>
</dbReference>
<dbReference type="Proteomes" id="UP001219518">
    <property type="component" value="Unassembled WGS sequence"/>
</dbReference>
<organism evidence="3 4">
    <name type="scientific">Frankliniella fusca</name>
    <dbReference type="NCBI Taxonomy" id="407009"/>
    <lineage>
        <taxon>Eukaryota</taxon>
        <taxon>Metazoa</taxon>
        <taxon>Ecdysozoa</taxon>
        <taxon>Arthropoda</taxon>
        <taxon>Hexapoda</taxon>
        <taxon>Insecta</taxon>
        <taxon>Pterygota</taxon>
        <taxon>Neoptera</taxon>
        <taxon>Paraneoptera</taxon>
        <taxon>Thysanoptera</taxon>
        <taxon>Terebrantia</taxon>
        <taxon>Thripoidea</taxon>
        <taxon>Thripidae</taxon>
        <taxon>Frankliniella</taxon>
    </lineage>
</organism>
<dbReference type="PANTHER" id="PTHR46241:SF1">
    <property type="entry name" value="OUTER DYNEIN ARM-DOCKING COMPLEX SUBUNIT 2"/>
    <property type="match status" value="1"/>
</dbReference>
<dbReference type="SMART" id="SM00185">
    <property type="entry name" value="ARM"/>
    <property type="match status" value="12"/>
</dbReference>
<dbReference type="PANTHER" id="PTHR46241">
    <property type="entry name" value="ARMADILLO REPEAT-CONTAINING PROTEIN 4 ARMC4"/>
    <property type="match status" value="1"/>
</dbReference>
<dbReference type="EMBL" id="JAHWGI010000295">
    <property type="protein sequence ID" value="KAK3912654.1"/>
    <property type="molecule type" value="Genomic_DNA"/>
</dbReference>
<keyword evidence="4" id="KW-1185">Reference proteome</keyword>
<protein>
    <submittedName>
        <fullName evidence="3">Armadillo repeat-containing protein gudu</fullName>
    </submittedName>
</protein>
<dbReference type="SUPFAM" id="SSF48371">
    <property type="entry name" value="ARM repeat"/>
    <property type="match status" value="3"/>
</dbReference>
<accession>A0AAE1H162</accession>
<evidence type="ECO:0000256" key="1">
    <source>
        <dbReference type="PROSITE-ProRule" id="PRU00259"/>
    </source>
</evidence>
<feature type="compositionally biased region" description="Basic and acidic residues" evidence="2">
    <location>
        <begin position="631"/>
        <end position="645"/>
    </location>
</feature>
<feature type="repeat" description="ARM" evidence="1">
    <location>
        <begin position="168"/>
        <end position="210"/>
    </location>
</feature>
<reference evidence="3" key="2">
    <citation type="journal article" date="2023" name="BMC Genomics">
        <title>Pest status, molecular evolution, and epigenetic factors derived from the genome assembly of Frankliniella fusca, a thysanopteran phytovirus vector.</title>
        <authorList>
            <person name="Catto M.A."/>
            <person name="Labadie P.E."/>
            <person name="Jacobson A.L."/>
            <person name="Kennedy G.G."/>
            <person name="Srinivasan R."/>
            <person name="Hunt B.G."/>
        </authorList>
    </citation>
    <scope>NUCLEOTIDE SEQUENCE</scope>
    <source>
        <strain evidence="3">PL_HMW_Pooled</strain>
    </source>
</reference>
<feature type="repeat" description="ARM" evidence="1">
    <location>
        <begin position="519"/>
        <end position="561"/>
    </location>
</feature>
<sequence length="766" mass="84242">MTVPHECERGGSSRAKICLNQSARGARSMSNQYNDDMDTEMGPRVMMVRELEANQDSSLDDESEEDEDDRWRELARGQDVPSDYWHIQKLIKYMKVGNQTATTVALACLKDQDLSSDTNQMAIRECGGMEVLVNLLEAQELKCKLGTLAVLKVISLNIDCRRAITDLGGVQQLVEILDDPARDLQILAAETIANVCKIRKARKIVRKSGGIPKLVDLLEADPHILETPRTSMTPEEVELVDVVVAGARALWALSTSQKNKEAMRKTGVVRLLARLLRSDHNDIIVPIMGTVQQCATEANFQLAIQTEGMIPDLVEYLSTDNTEIQKHCASAIFKCAEDPVTRDIVREHDGLEPLVELAKDERLLEDKPLIAAVTGAIWKCAISLENVKKLNTLGIIPVMTRLLQDQDKEVVTNVVGALAECCKVASNRAEVRAHNAIKPLVLHLNGTHQPLLRNVARALNECAKDKECMLEIEELDGVRLIWSLLKNDNPEVQAEAAWALCPCIMNATDSGEMVRSFVGGLELIVSLLKSPHTNVLASVCAALARVALDRENLAVITDHGVVPMLAQLVLTAPGPWGARSGPVYRCPARAASLILPDLTVLVLGPVQLDAQDAERSAARRRARPGQSAGARRREREQDKFSETHSLHYSAKSQAENELLREHLASAIANCCSWNNNCHQFGALDAVRPLVSYLESNNKAVHRTTALALHQLSTDPYNCITMHHAGVVSYLLETIGSSDEVLQEASAGCLSNIRKLALSAEKFKYEN</sequence>
<evidence type="ECO:0000313" key="4">
    <source>
        <dbReference type="Proteomes" id="UP001219518"/>
    </source>
</evidence>
<evidence type="ECO:0000256" key="2">
    <source>
        <dbReference type="SAM" id="MobiDB-lite"/>
    </source>
</evidence>
<dbReference type="InterPro" id="IPR011989">
    <property type="entry name" value="ARM-like"/>
</dbReference>
<feature type="repeat" description="ARM" evidence="1">
    <location>
        <begin position="209"/>
        <end position="268"/>
    </location>
</feature>
<dbReference type="InterPro" id="IPR016024">
    <property type="entry name" value="ARM-type_fold"/>
</dbReference>
<dbReference type="AlphaFoldDB" id="A0AAE1H162"/>